<accession>A0A6C0CID3</accession>
<evidence type="ECO:0000259" key="1">
    <source>
        <dbReference type="Pfam" id="PF05050"/>
    </source>
</evidence>
<dbReference type="AlphaFoldDB" id="A0A6C0CID3"/>
<dbReference type="PANTHER" id="PTHR32026">
    <property type="entry name" value="METHYLTRANSFERASE-LIKE PROTEIN 24"/>
    <property type="match status" value="1"/>
</dbReference>
<dbReference type="InterPro" id="IPR006342">
    <property type="entry name" value="FkbM_mtfrase"/>
</dbReference>
<proteinExistence type="predicted"/>
<dbReference type="InterPro" id="IPR026913">
    <property type="entry name" value="METTL24"/>
</dbReference>
<dbReference type="Pfam" id="PF05050">
    <property type="entry name" value="Methyltransf_21"/>
    <property type="match status" value="1"/>
</dbReference>
<sequence length="228" mass="26695">MNLIKLGTNYGGWFIPKDIKLDENSIIYSGGVGEDMSFDLILNDKYKCNILLIDPTNRAITHFEEVKNYFKNNEMFTGNIQNDYYDNIKSLKPDMTKFCYENIGLWDKKDQLKFFFQNNPNNVSQSVITNMFGNNYSVVEVDTIKNIMNKYNHNKIDLLKLDIEGAEVQVLENMLCDKIYPKYLCIEFDLKLKNKDVNNKTETIIQKLLKEGYNILINDDLNITFELK</sequence>
<organism evidence="2">
    <name type="scientific">viral metagenome</name>
    <dbReference type="NCBI Taxonomy" id="1070528"/>
    <lineage>
        <taxon>unclassified sequences</taxon>
        <taxon>metagenomes</taxon>
        <taxon>organismal metagenomes</taxon>
    </lineage>
</organism>
<protein>
    <recommendedName>
        <fullName evidence="1">Methyltransferase FkbM domain-containing protein</fullName>
    </recommendedName>
</protein>
<dbReference type="EMBL" id="MN739425">
    <property type="protein sequence ID" value="QHT04251.1"/>
    <property type="molecule type" value="Genomic_DNA"/>
</dbReference>
<dbReference type="NCBIfam" id="TIGR01444">
    <property type="entry name" value="fkbM_fam"/>
    <property type="match status" value="1"/>
</dbReference>
<dbReference type="PANTHER" id="PTHR32026:SF10">
    <property type="entry name" value="METHYLTRANSFERASE-LIKE PROTEIN 24-RELATED"/>
    <property type="match status" value="1"/>
</dbReference>
<reference evidence="2" key="1">
    <citation type="journal article" date="2020" name="Nature">
        <title>Giant virus diversity and host interactions through global metagenomics.</title>
        <authorList>
            <person name="Schulz F."/>
            <person name="Roux S."/>
            <person name="Paez-Espino D."/>
            <person name="Jungbluth S."/>
            <person name="Walsh D.A."/>
            <person name="Denef V.J."/>
            <person name="McMahon K.D."/>
            <person name="Konstantinidis K.T."/>
            <person name="Eloe-Fadrosh E.A."/>
            <person name="Kyrpides N.C."/>
            <person name="Woyke T."/>
        </authorList>
    </citation>
    <scope>NUCLEOTIDE SEQUENCE</scope>
    <source>
        <strain evidence="2">GVMAG-M-3300021185-45</strain>
    </source>
</reference>
<dbReference type="InterPro" id="IPR029063">
    <property type="entry name" value="SAM-dependent_MTases_sf"/>
</dbReference>
<dbReference type="Gene3D" id="3.40.50.150">
    <property type="entry name" value="Vaccinia Virus protein VP39"/>
    <property type="match status" value="1"/>
</dbReference>
<evidence type="ECO:0000313" key="2">
    <source>
        <dbReference type="EMBL" id="QHT04251.1"/>
    </source>
</evidence>
<feature type="domain" description="Methyltransferase FkbM" evidence="1">
    <location>
        <begin position="107"/>
        <end position="214"/>
    </location>
</feature>
<dbReference type="SUPFAM" id="SSF53335">
    <property type="entry name" value="S-adenosyl-L-methionine-dependent methyltransferases"/>
    <property type="match status" value="1"/>
</dbReference>
<name>A0A6C0CID3_9ZZZZ</name>